<feature type="domain" description="DUF6268" evidence="1">
    <location>
        <begin position="94"/>
        <end position="288"/>
    </location>
</feature>
<evidence type="ECO:0000259" key="1">
    <source>
        <dbReference type="Pfam" id="PF19783"/>
    </source>
</evidence>
<keyword evidence="3" id="KW-1185">Reference proteome</keyword>
<comment type="caution">
    <text evidence="2">The sequence shown here is derived from an EMBL/GenBank/DDBJ whole genome shotgun (WGS) entry which is preliminary data.</text>
</comment>
<dbReference type="RefSeq" id="WP_008871665.1">
    <property type="nucleotide sequence ID" value="NZ_ACJN02000004.1"/>
</dbReference>
<dbReference type="AlphaFoldDB" id="D6SUJ2"/>
<dbReference type="EMBL" id="ACJN02000004">
    <property type="protein sequence ID" value="EFI32972.1"/>
    <property type="molecule type" value="Genomic_DNA"/>
</dbReference>
<sequence length="290" mass="32615">MKKCFFLIFCLLFIPASASFAGDQGMYYGGLESGAGVEHTFKSGVKGSDTEVSRTTYGVEASWSFLTLGYDHSRYSWDKPGDSDITDDGKEPFESLHNVYLTADVIFPVKDDWYLNLAAGVNTSFEKEMSRSLGTSARAVLLRVFDSGWMVGVGAVGGYHPVRSIWIPAAGFAYGLPGQEGWTARIGMPRTMVRYGFSEDFAMQAGADYSSRIYRLENNSSAVERGYFRKRDIRLSMQAEWSPLEEMTLEFGPYYVLSRKWQFYDRHDSRIGTWDLDSAPGLQAGLTWRF</sequence>
<dbReference type="Pfam" id="PF19783">
    <property type="entry name" value="DUF6268"/>
    <property type="match status" value="1"/>
</dbReference>
<evidence type="ECO:0000313" key="3">
    <source>
        <dbReference type="Proteomes" id="UP000005496"/>
    </source>
</evidence>
<evidence type="ECO:0000313" key="2">
    <source>
        <dbReference type="EMBL" id="EFI32972.1"/>
    </source>
</evidence>
<dbReference type="eggNOG" id="ENOG503322D">
    <property type="taxonomic scope" value="Bacteria"/>
</dbReference>
<dbReference type="InterPro" id="IPR046235">
    <property type="entry name" value="DUF6268"/>
</dbReference>
<name>D6SUJ2_9BACT</name>
<reference evidence="2" key="1">
    <citation type="submission" date="2010-05" db="EMBL/GenBank/DDBJ databases">
        <title>The draft genome of Desulfonatronospira thiodismutans ASO3-1.</title>
        <authorList>
            <consortium name="US DOE Joint Genome Institute (JGI-PGF)"/>
            <person name="Lucas S."/>
            <person name="Copeland A."/>
            <person name="Lapidus A."/>
            <person name="Cheng J.-F."/>
            <person name="Bruce D."/>
            <person name="Goodwin L."/>
            <person name="Pitluck S."/>
            <person name="Chertkov O."/>
            <person name="Brettin T."/>
            <person name="Detter J.C."/>
            <person name="Han C."/>
            <person name="Land M.L."/>
            <person name="Hauser L."/>
            <person name="Kyrpides N."/>
            <person name="Mikhailova N."/>
            <person name="Muyzer G."/>
            <person name="Woyke T."/>
        </authorList>
    </citation>
    <scope>NUCLEOTIDE SEQUENCE [LARGE SCALE GENOMIC DNA]</scope>
    <source>
        <strain evidence="2">ASO3-1</strain>
    </source>
</reference>
<accession>D6SUJ2</accession>
<protein>
    <recommendedName>
        <fullName evidence="1">DUF6268 domain-containing protein</fullName>
    </recommendedName>
</protein>
<dbReference type="Proteomes" id="UP000005496">
    <property type="component" value="Unassembled WGS sequence"/>
</dbReference>
<gene>
    <name evidence="2" type="ORF">Dthio_PD0286</name>
</gene>
<organism evidence="2 3">
    <name type="scientific">Desulfonatronospira thiodismutans ASO3-1</name>
    <dbReference type="NCBI Taxonomy" id="555779"/>
    <lineage>
        <taxon>Bacteria</taxon>
        <taxon>Pseudomonadati</taxon>
        <taxon>Thermodesulfobacteriota</taxon>
        <taxon>Desulfovibrionia</taxon>
        <taxon>Desulfovibrionales</taxon>
        <taxon>Desulfonatronovibrionaceae</taxon>
        <taxon>Desulfonatronospira</taxon>
    </lineage>
</organism>
<proteinExistence type="predicted"/>
<dbReference type="OrthoDB" id="5451019at2"/>